<reference evidence="2" key="1">
    <citation type="journal article" date="2021" name="Mol. Plant Microbe Interact.">
        <title>Complete Genome Sequence of the Plant-Pathogenic Fungus Colletotrichum lupini.</title>
        <authorList>
            <person name="Baroncelli R."/>
            <person name="Pensec F."/>
            <person name="Da Lio D."/>
            <person name="Boufleur T."/>
            <person name="Vicente I."/>
            <person name="Sarrocco S."/>
            <person name="Picot A."/>
            <person name="Baraldi E."/>
            <person name="Sukno S."/>
            <person name="Thon M."/>
            <person name="Le Floch G."/>
        </authorList>
    </citation>
    <scope>NUCLEOTIDE SEQUENCE</scope>
    <source>
        <strain evidence="2">IMI 504893</strain>
    </source>
</reference>
<gene>
    <name evidence="2" type="ORF">CLUP02_01383</name>
</gene>
<evidence type="ECO:0000313" key="3">
    <source>
        <dbReference type="Proteomes" id="UP000830671"/>
    </source>
</evidence>
<evidence type="ECO:0000313" key="2">
    <source>
        <dbReference type="EMBL" id="UQC74731.1"/>
    </source>
</evidence>
<dbReference type="RefSeq" id="XP_049136381.1">
    <property type="nucleotide sequence ID" value="XM_049280424.1"/>
</dbReference>
<protein>
    <submittedName>
        <fullName evidence="2">Uncharacterized protein</fullName>
    </submittedName>
</protein>
<proteinExistence type="predicted"/>
<evidence type="ECO:0000256" key="1">
    <source>
        <dbReference type="SAM" id="MobiDB-lite"/>
    </source>
</evidence>
<sequence>MITISATDPGTILSPFARDRPQTARPTIVPCHMDTAGPDTTKNESNQCPHDIVDTVYEGEGSSFVITAAPPRHDRSWGTGPANRPPRLLAAAAKNLASRLGSIPVSSRLNNRLSQTTGVYATATRFTFRARQCLAHGTCPAPRYKFHERKYSLLTMGRSRLHRQTRLDNSFHHIDDMAFSATVALHCYRNTARSATATITDHAFASTSIQTLRRPCRPEPYQGLAAPVWGTNRPKIAILKSLAHCQSKFWEAVCPTQRAQCGPAAHCKQFSILPLGHFHGSSSNVFYFLSPPTYLSHIQSSPGNHGCAELVFIFHELQRPAILSRIEAGAPSASAPATRIRLAVSHSFSFQNRLTAPQTANFFGVSSLTRDLHSSSKTPHTFGPALIETRSTLCVAQYSDVDRPYCQSSLSLPSGREHPFFALDLPCWSVRGTQVCQWVYPHLIQASANSGSGILLPQRSSSAHPKSITQGGWTAPAAHLSRHFSSAAMLWDNLYGRHLLKLIRRDHTSPSQWTCGPKHLIEVPTGRNEESPSDQWDPRGKTCSYAQVAHEIYNTLSWTPDGENTERIYELAKDADVAIQGLTIEILAPRAIAGSMWGCFKRIGVSDESIPCLSSSKDNSERCFLGFGGNLFVPLPRILEAVTELPVVTRSIEPWFPARAT</sequence>
<feature type="region of interest" description="Disordered" evidence="1">
    <location>
        <begin position="515"/>
        <end position="540"/>
    </location>
</feature>
<dbReference type="Proteomes" id="UP000830671">
    <property type="component" value="Chromosome 1"/>
</dbReference>
<dbReference type="EMBL" id="CP019471">
    <property type="protein sequence ID" value="UQC74731.1"/>
    <property type="molecule type" value="Genomic_DNA"/>
</dbReference>
<dbReference type="AlphaFoldDB" id="A0A9Q8SC82"/>
<keyword evidence="3" id="KW-1185">Reference proteome</keyword>
<dbReference type="GeneID" id="73335434"/>
<organism evidence="2 3">
    <name type="scientific">Colletotrichum lupini</name>
    <dbReference type="NCBI Taxonomy" id="145971"/>
    <lineage>
        <taxon>Eukaryota</taxon>
        <taxon>Fungi</taxon>
        <taxon>Dikarya</taxon>
        <taxon>Ascomycota</taxon>
        <taxon>Pezizomycotina</taxon>
        <taxon>Sordariomycetes</taxon>
        <taxon>Hypocreomycetidae</taxon>
        <taxon>Glomerellales</taxon>
        <taxon>Glomerellaceae</taxon>
        <taxon>Colletotrichum</taxon>
        <taxon>Colletotrichum acutatum species complex</taxon>
    </lineage>
</organism>
<accession>A0A9Q8SC82</accession>
<dbReference type="KEGG" id="clup:CLUP02_01383"/>
<name>A0A9Q8SC82_9PEZI</name>